<dbReference type="CDD" id="cd16841">
    <property type="entry name" value="RraA_family"/>
    <property type="match status" value="1"/>
</dbReference>
<comment type="cofactor">
    <cofactor evidence="2 10">
        <name>a divalent metal cation</name>
        <dbReference type="ChEBI" id="CHEBI:60240"/>
    </cofactor>
</comment>
<dbReference type="GO" id="GO:0046872">
    <property type="term" value="F:metal ion binding"/>
    <property type="evidence" value="ECO:0007669"/>
    <property type="project" value="UniProtKB-KW"/>
</dbReference>
<dbReference type="GO" id="GO:0008428">
    <property type="term" value="F:ribonuclease inhibitor activity"/>
    <property type="evidence" value="ECO:0007669"/>
    <property type="project" value="InterPro"/>
</dbReference>
<dbReference type="NCBIfam" id="NF006875">
    <property type="entry name" value="PRK09372.1"/>
    <property type="match status" value="1"/>
</dbReference>
<comment type="subunit">
    <text evidence="4 10">Homotrimer.</text>
</comment>
<evidence type="ECO:0000256" key="2">
    <source>
        <dbReference type="ARBA" id="ARBA00001968"/>
    </source>
</evidence>
<feature type="binding site" evidence="9">
    <location>
        <begin position="74"/>
        <end position="77"/>
    </location>
    <ligand>
        <name>substrate</name>
    </ligand>
</feature>
<dbReference type="NCBIfam" id="TIGR01935">
    <property type="entry name" value="NOT-MenG"/>
    <property type="match status" value="1"/>
</dbReference>
<evidence type="ECO:0000313" key="11">
    <source>
        <dbReference type="EMBL" id="OUM46431.1"/>
    </source>
</evidence>
<evidence type="ECO:0000256" key="5">
    <source>
        <dbReference type="ARBA" id="ARBA00022723"/>
    </source>
</evidence>
<evidence type="ECO:0000256" key="6">
    <source>
        <dbReference type="ARBA" id="ARBA00023239"/>
    </source>
</evidence>
<protein>
    <recommendedName>
        <fullName evidence="10">4-hydroxy-4-methyl-2-oxoglutarate aldolase</fullName>
        <shortName evidence="10">HMG aldolase</shortName>
        <ecNumber evidence="10">4.1.1.112</ecNumber>
        <ecNumber evidence="10">4.1.3.17</ecNumber>
    </recommendedName>
    <alternativeName>
        <fullName evidence="10">Oxaloacetate decarboxylase</fullName>
    </alternativeName>
</protein>
<dbReference type="EC" id="4.1.3.17" evidence="10"/>
<keyword evidence="5 9" id="KW-0479">Metal-binding</keyword>
<evidence type="ECO:0000256" key="7">
    <source>
        <dbReference type="ARBA" id="ARBA00025046"/>
    </source>
</evidence>
<dbReference type="InterPro" id="IPR010203">
    <property type="entry name" value="RraA"/>
</dbReference>
<dbReference type="RefSeq" id="WP_016115438.1">
    <property type="nucleotide sequence ID" value="NZ_CP189809.1"/>
</dbReference>
<organism evidence="11 12">
    <name type="scientific">Bacillus pseudomycoides</name>
    <dbReference type="NCBI Taxonomy" id="64104"/>
    <lineage>
        <taxon>Bacteria</taxon>
        <taxon>Bacillati</taxon>
        <taxon>Bacillota</taxon>
        <taxon>Bacilli</taxon>
        <taxon>Bacillales</taxon>
        <taxon>Bacillaceae</taxon>
        <taxon>Bacillus</taxon>
        <taxon>Bacillus cereus group</taxon>
    </lineage>
</organism>
<feature type="binding site" evidence="9">
    <location>
        <position position="96"/>
    </location>
    <ligand>
        <name>substrate</name>
    </ligand>
</feature>
<dbReference type="AlphaFoldDB" id="A0A1Y3MC30"/>
<evidence type="ECO:0000256" key="9">
    <source>
        <dbReference type="PIRSR" id="PIRSR605493-1"/>
    </source>
</evidence>
<comment type="caution">
    <text evidence="11">The sequence shown here is derived from an EMBL/GenBank/DDBJ whole genome shotgun (WGS) entry which is preliminary data.</text>
</comment>
<dbReference type="PANTHER" id="PTHR33254">
    <property type="entry name" value="4-HYDROXY-4-METHYL-2-OXOGLUTARATE ALDOLASE 3-RELATED"/>
    <property type="match status" value="1"/>
</dbReference>
<comment type="catalytic activity">
    <reaction evidence="8 10">
        <text>oxaloacetate + H(+) = pyruvate + CO2</text>
        <dbReference type="Rhea" id="RHEA:15641"/>
        <dbReference type="ChEBI" id="CHEBI:15361"/>
        <dbReference type="ChEBI" id="CHEBI:15378"/>
        <dbReference type="ChEBI" id="CHEBI:16452"/>
        <dbReference type="ChEBI" id="CHEBI:16526"/>
        <dbReference type="EC" id="4.1.1.112"/>
    </reaction>
</comment>
<comment type="cofactor">
    <cofactor evidence="9">
        <name>Mg(2+)</name>
        <dbReference type="ChEBI" id="CHEBI:18420"/>
    </cofactor>
</comment>
<proteinExistence type="inferred from homology"/>
<evidence type="ECO:0000256" key="1">
    <source>
        <dbReference type="ARBA" id="ARBA00001342"/>
    </source>
</evidence>
<dbReference type="Gene3D" id="3.50.30.40">
    <property type="entry name" value="Ribonuclease E inhibitor RraA/RraA-like"/>
    <property type="match status" value="1"/>
</dbReference>
<keyword evidence="11" id="KW-0808">Transferase</keyword>
<feature type="binding site" evidence="9">
    <location>
        <position position="97"/>
    </location>
    <ligand>
        <name>Mg(2+)</name>
        <dbReference type="ChEBI" id="CHEBI:18420"/>
    </ligand>
</feature>
<evidence type="ECO:0000256" key="4">
    <source>
        <dbReference type="ARBA" id="ARBA00011233"/>
    </source>
</evidence>
<dbReference type="GO" id="GO:0051252">
    <property type="term" value="P:regulation of RNA metabolic process"/>
    <property type="evidence" value="ECO:0007669"/>
    <property type="project" value="InterPro"/>
</dbReference>
<accession>A0A1Y3MC30</accession>
<keyword evidence="9" id="KW-0460">Magnesium</keyword>
<comment type="similarity">
    <text evidence="3 10">Belongs to the class II aldolase/RraA-like family.</text>
</comment>
<keyword evidence="6 10" id="KW-0456">Lyase</keyword>
<evidence type="ECO:0000313" key="12">
    <source>
        <dbReference type="Proteomes" id="UP000195321"/>
    </source>
</evidence>
<sequence length="161" mass="17762">MWRTTDLCDAFEGDVQVCKPIFQSYGKKEQFHGKIATVKVKDDNVLVKEALQTLPEGTVLVVDGGASTNCALLGDNLANIAKERNIAGIIVYGCVRDSKELRNINIGILALGTMPKRSRKEGKGETKIPLQFGEIEWIPNQYVYADEDGIIVCEQPIHSNL</sequence>
<dbReference type="EC" id="4.1.1.112" evidence="10"/>
<dbReference type="Proteomes" id="UP000195321">
    <property type="component" value="Unassembled WGS sequence"/>
</dbReference>
<dbReference type="InterPro" id="IPR005493">
    <property type="entry name" value="RraA/RraA-like"/>
</dbReference>
<dbReference type="GO" id="GO:0008948">
    <property type="term" value="F:oxaloacetate decarboxylase activity"/>
    <property type="evidence" value="ECO:0007669"/>
    <property type="project" value="UniProtKB-EC"/>
</dbReference>
<keyword evidence="11" id="KW-0489">Methyltransferase</keyword>
<comment type="catalytic activity">
    <reaction evidence="1 10">
        <text>4-hydroxy-4-methyl-2-oxoglutarate = 2 pyruvate</text>
        <dbReference type="Rhea" id="RHEA:22748"/>
        <dbReference type="ChEBI" id="CHEBI:15361"/>
        <dbReference type="ChEBI" id="CHEBI:58276"/>
        <dbReference type="EC" id="4.1.3.17"/>
    </reaction>
</comment>
<dbReference type="InterPro" id="IPR036704">
    <property type="entry name" value="RraA/RraA-like_sf"/>
</dbReference>
<dbReference type="EMBL" id="MWPX01000046">
    <property type="protein sequence ID" value="OUM46431.1"/>
    <property type="molecule type" value="Genomic_DNA"/>
</dbReference>
<dbReference type="GO" id="GO:0008168">
    <property type="term" value="F:methyltransferase activity"/>
    <property type="evidence" value="ECO:0007669"/>
    <property type="project" value="UniProtKB-KW"/>
</dbReference>
<evidence type="ECO:0000256" key="8">
    <source>
        <dbReference type="ARBA" id="ARBA00047973"/>
    </source>
</evidence>
<evidence type="ECO:0000256" key="10">
    <source>
        <dbReference type="RuleBase" id="RU004338"/>
    </source>
</evidence>
<dbReference type="GO" id="GO:0047443">
    <property type="term" value="F:4-hydroxy-4-methyl-2-oxoglutarate aldolase activity"/>
    <property type="evidence" value="ECO:0007669"/>
    <property type="project" value="UniProtKB-EC"/>
</dbReference>
<comment type="function">
    <text evidence="7 10">Catalyzes the aldol cleavage of 4-hydroxy-4-methyl-2-oxoglutarate (HMG) into 2 molecules of pyruvate. Also contains a secondary oxaloacetate (OAA) decarboxylase activity due to the common pyruvate enolate transition state formed following C-C bond cleavage in the retro-aldol and decarboxylation reactions.</text>
</comment>
<name>A0A1Y3MC30_9BACI</name>
<gene>
    <name evidence="11" type="ORF">BW425_23895</name>
</gene>
<dbReference type="GO" id="GO:0032259">
    <property type="term" value="P:methylation"/>
    <property type="evidence" value="ECO:0007669"/>
    <property type="project" value="UniProtKB-KW"/>
</dbReference>
<reference evidence="11 12" key="1">
    <citation type="submission" date="2017-02" db="EMBL/GenBank/DDBJ databases">
        <title>Bacillus pseudomycoides isolate FSL K6-0042.</title>
        <authorList>
            <person name="Kovac J."/>
        </authorList>
    </citation>
    <scope>NUCLEOTIDE SEQUENCE [LARGE SCALE GENOMIC DNA]</scope>
    <source>
        <strain evidence="11 12">FSL K6-0042</strain>
    </source>
</reference>
<dbReference type="PANTHER" id="PTHR33254:SF4">
    <property type="entry name" value="4-HYDROXY-4-METHYL-2-OXOGLUTARATE ALDOLASE 3-RELATED"/>
    <property type="match status" value="1"/>
</dbReference>
<evidence type="ECO:0000256" key="3">
    <source>
        <dbReference type="ARBA" id="ARBA00008621"/>
    </source>
</evidence>
<dbReference type="Pfam" id="PF03737">
    <property type="entry name" value="RraA-like"/>
    <property type="match status" value="1"/>
</dbReference>
<dbReference type="SUPFAM" id="SSF89562">
    <property type="entry name" value="RraA-like"/>
    <property type="match status" value="1"/>
</dbReference>